<evidence type="ECO:0000313" key="2">
    <source>
        <dbReference type="Proteomes" id="UP000092321"/>
    </source>
</evidence>
<keyword evidence="2" id="KW-1185">Reference proteome</keyword>
<sequence length="546" mass="64395">MLKLLKHTKHLNTNKRINLLSSLYFNFTTPSTLIKKPCLSINHQHKSYYSQKKNKYTSDLFEYDDLIEDFTNTGTSELETKLALSTELDFIKSFQGLNDEMDSNIKMISNAFENENMSLLDKQQQIFGLYIYALQFEVMGIAKEQDSYIKFVLGFLTNKQNDIKSSTLLNYLSDIENGNDDKTMGKFCFFAKKMVDYLESLEKKQKQSGDFMFLIKNKYDVKSLFAVLEALEMGYDFALYLKNKGLFLIFELLFSFTTKNGEKLVVDPINQLKYLETLKFLKKDREVIQYLKKTQETIDQKWWHERYLQELVTSKENKDESMKDFEPEFKKHLEKYNNAQNSMIPLLFFSSVFNKVLTENDKESFDIYFNEFTKMLENHTEFKLTTEKKAPENISVFETEKEFFDFFNNNVTITLSDYLICISETIKSDPDNTLVIKKFVTLLKKYRSDDILSNSAYKNLELLLEMNDSLDKLETDNTETNILDTMVKVSDYLCNLKSSELEPYSNHLLKRYFITNCMKLLKFEPYNKEIDALLVKTLEFEEKLTQ</sequence>
<evidence type="ECO:0000313" key="1">
    <source>
        <dbReference type="EMBL" id="OBA27773.1"/>
    </source>
</evidence>
<name>A0A1B7TGA7_9ASCO</name>
<comment type="caution">
    <text evidence="1">The sequence shown here is derived from an EMBL/GenBank/DDBJ whole genome shotgun (WGS) entry which is preliminary data.</text>
</comment>
<protein>
    <submittedName>
        <fullName evidence="1">Uncharacterized protein</fullName>
    </submittedName>
</protein>
<reference evidence="2" key="1">
    <citation type="journal article" date="2016" name="Proc. Natl. Acad. Sci. U.S.A.">
        <title>Comparative genomics of biotechnologically important yeasts.</title>
        <authorList>
            <person name="Riley R."/>
            <person name="Haridas S."/>
            <person name="Wolfe K.H."/>
            <person name="Lopes M.R."/>
            <person name="Hittinger C.T."/>
            <person name="Goeker M."/>
            <person name="Salamov A.A."/>
            <person name="Wisecaver J.H."/>
            <person name="Long T.M."/>
            <person name="Calvey C.H."/>
            <person name="Aerts A.L."/>
            <person name="Barry K.W."/>
            <person name="Choi C."/>
            <person name="Clum A."/>
            <person name="Coughlan A.Y."/>
            <person name="Deshpande S."/>
            <person name="Douglass A.P."/>
            <person name="Hanson S.J."/>
            <person name="Klenk H.-P."/>
            <person name="LaButti K.M."/>
            <person name="Lapidus A."/>
            <person name="Lindquist E.A."/>
            <person name="Lipzen A.M."/>
            <person name="Meier-Kolthoff J.P."/>
            <person name="Ohm R.A."/>
            <person name="Otillar R.P."/>
            <person name="Pangilinan J.L."/>
            <person name="Peng Y."/>
            <person name="Rokas A."/>
            <person name="Rosa C.A."/>
            <person name="Scheuner C."/>
            <person name="Sibirny A.A."/>
            <person name="Slot J.C."/>
            <person name="Stielow J.B."/>
            <person name="Sun H."/>
            <person name="Kurtzman C.P."/>
            <person name="Blackwell M."/>
            <person name="Grigoriev I.V."/>
            <person name="Jeffries T.W."/>
        </authorList>
    </citation>
    <scope>NUCLEOTIDE SEQUENCE [LARGE SCALE GENOMIC DNA]</scope>
    <source>
        <strain evidence="2">NRRL Y-1626</strain>
    </source>
</reference>
<dbReference type="AlphaFoldDB" id="A0A1B7TGA7"/>
<dbReference type="EMBL" id="LXPE01000006">
    <property type="protein sequence ID" value="OBA27773.1"/>
    <property type="molecule type" value="Genomic_DNA"/>
</dbReference>
<organism evidence="1 2">
    <name type="scientific">Hanseniaspora valbyensis NRRL Y-1626</name>
    <dbReference type="NCBI Taxonomy" id="766949"/>
    <lineage>
        <taxon>Eukaryota</taxon>
        <taxon>Fungi</taxon>
        <taxon>Dikarya</taxon>
        <taxon>Ascomycota</taxon>
        <taxon>Saccharomycotina</taxon>
        <taxon>Saccharomycetes</taxon>
        <taxon>Saccharomycodales</taxon>
        <taxon>Saccharomycodaceae</taxon>
        <taxon>Hanseniaspora</taxon>
    </lineage>
</organism>
<dbReference type="Proteomes" id="UP000092321">
    <property type="component" value="Unassembled WGS sequence"/>
</dbReference>
<proteinExistence type="predicted"/>
<gene>
    <name evidence="1" type="ORF">HANVADRAFT_51896</name>
</gene>
<accession>A0A1B7TGA7</accession>